<keyword evidence="6" id="KW-0333">Golgi apparatus</keyword>
<keyword evidence="3" id="KW-0812">Transmembrane</keyword>
<evidence type="ECO:0000259" key="9">
    <source>
        <dbReference type="Pfam" id="PF17039"/>
    </source>
</evidence>
<keyword evidence="4" id="KW-0735">Signal-anchor</keyword>
<sequence>MFVPSQVNTEPRTSTNYLINLHGIDDAGLGQSLFLEVGWAAPVNDCFLVNTAHDVMTNVNYSDATLFYLWKFLSLSWAYPRKPNQNYVMFLLEPPGTYLSNLKDLPNFFNWTMTYRHDSDIYRPYGYFRPLNGSSKMVDPRETPVRWKQPTMSSDALEEYLNLSKRKTKLVAWFVSQVSDPGEEGGICRGSQEIRPGERVRKLRVTELLKVT</sequence>
<reference evidence="10" key="1">
    <citation type="submission" date="2020-11" db="EMBL/GenBank/DDBJ databases">
        <authorList>
            <person name="Tran Van P."/>
        </authorList>
    </citation>
    <scope>NUCLEOTIDE SEQUENCE</scope>
</reference>
<evidence type="ECO:0000256" key="8">
    <source>
        <dbReference type="ARBA" id="ARBA00023180"/>
    </source>
</evidence>
<dbReference type="UniPathway" id="UPA00378"/>
<dbReference type="PANTHER" id="PTHR48438">
    <property type="entry name" value="ALPHA-(1,3)-FUCOSYLTRANSFERASE C-RELATED"/>
    <property type="match status" value="1"/>
</dbReference>
<protein>
    <recommendedName>
        <fullName evidence="9">Fucosyltransferase N-terminal domain-containing protein</fullName>
    </recommendedName>
</protein>
<evidence type="ECO:0000256" key="5">
    <source>
        <dbReference type="ARBA" id="ARBA00022989"/>
    </source>
</evidence>
<comment type="subcellular location">
    <subcellularLocation>
        <location evidence="1">Golgi apparatus</location>
        <location evidence="1">Golgi stack membrane</location>
        <topology evidence="1">Single-pass type II membrane protein</topology>
    </subcellularLocation>
</comment>
<evidence type="ECO:0000256" key="2">
    <source>
        <dbReference type="ARBA" id="ARBA00004922"/>
    </source>
</evidence>
<comment type="pathway">
    <text evidence="2">Protein modification; protein glycosylation.</text>
</comment>
<keyword evidence="7" id="KW-0472">Membrane</keyword>
<dbReference type="PANTHER" id="PTHR48438:SF1">
    <property type="entry name" value="ALPHA-(1,3)-FUCOSYLTRANSFERASE C-RELATED"/>
    <property type="match status" value="1"/>
</dbReference>
<accession>A0A7R8VL17</accession>
<dbReference type="InterPro" id="IPR001503">
    <property type="entry name" value="Glyco_trans_10"/>
</dbReference>
<dbReference type="Gene3D" id="3.40.50.11660">
    <property type="entry name" value="Glycosyl transferase family 10, C-terminal domain"/>
    <property type="match status" value="1"/>
</dbReference>
<keyword evidence="8" id="KW-0325">Glycoprotein</keyword>
<dbReference type="EMBL" id="OA566447">
    <property type="protein sequence ID" value="CAD7198918.1"/>
    <property type="molecule type" value="Genomic_DNA"/>
</dbReference>
<evidence type="ECO:0000313" key="10">
    <source>
        <dbReference type="EMBL" id="CAD7198918.1"/>
    </source>
</evidence>
<evidence type="ECO:0000256" key="7">
    <source>
        <dbReference type="ARBA" id="ARBA00023136"/>
    </source>
</evidence>
<evidence type="ECO:0000256" key="1">
    <source>
        <dbReference type="ARBA" id="ARBA00004447"/>
    </source>
</evidence>
<gene>
    <name evidence="10" type="ORF">TDIB3V08_LOCUS5191</name>
</gene>
<dbReference type="AlphaFoldDB" id="A0A7R8VL17"/>
<proteinExistence type="predicted"/>
<organism evidence="10">
    <name type="scientific">Timema douglasi</name>
    <name type="common">Walking stick</name>
    <dbReference type="NCBI Taxonomy" id="61478"/>
    <lineage>
        <taxon>Eukaryota</taxon>
        <taxon>Metazoa</taxon>
        <taxon>Ecdysozoa</taxon>
        <taxon>Arthropoda</taxon>
        <taxon>Hexapoda</taxon>
        <taxon>Insecta</taxon>
        <taxon>Pterygota</taxon>
        <taxon>Neoptera</taxon>
        <taxon>Polyneoptera</taxon>
        <taxon>Phasmatodea</taxon>
        <taxon>Timematodea</taxon>
        <taxon>Timematoidea</taxon>
        <taxon>Timematidae</taxon>
        <taxon>Timema</taxon>
    </lineage>
</organism>
<evidence type="ECO:0000256" key="4">
    <source>
        <dbReference type="ARBA" id="ARBA00022968"/>
    </source>
</evidence>
<dbReference type="GO" id="GO:0008417">
    <property type="term" value="F:fucosyltransferase activity"/>
    <property type="evidence" value="ECO:0007669"/>
    <property type="project" value="InterPro"/>
</dbReference>
<name>A0A7R8VL17_TIMDO</name>
<evidence type="ECO:0000256" key="3">
    <source>
        <dbReference type="ARBA" id="ARBA00022692"/>
    </source>
</evidence>
<dbReference type="GO" id="GO:0032580">
    <property type="term" value="C:Golgi cisterna membrane"/>
    <property type="evidence" value="ECO:0007669"/>
    <property type="project" value="UniProtKB-SubCell"/>
</dbReference>
<feature type="domain" description="Fucosyltransferase N-terminal" evidence="9">
    <location>
        <begin position="42"/>
        <end position="126"/>
    </location>
</feature>
<dbReference type="SUPFAM" id="SSF53756">
    <property type="entry name" value="UDP-Glycosyltransferase/glycogen phosphorylase"/>
    <property type="match status" value="1"/>
</dbReference>
<dbReference type="Pfam" id="PF17039">
    <property type="entry name" value="Glyco_tran_10_N"/>
    <property type="match status" value="1"/>
</dbReference>
<dbReference type="InterPro" id="IPR038577">
    <property type="entry name" value="GT10-like_C_sf"/>
</dbReference>
<evidence type="ECO:0000256" key="6">
    <source>
        <dbReference type="ARBA" id="ARBA00023034"/>
    </source>
</evidence>
<dbReference type="InterPro" id="IPR031481">
    <property type="entry name" value="Glyco_tran_10_N"/>
</dbReference>
<keyword evidence="5" id="KW-1133">Transmembrane helix</keyword>